<protein>
    <recommendedName>
        <fullName evidence="12">Protein YobA</fullName>
    </recommendedName>
</protein>
<comment type="caution">
    <text evidence="18">The sequence shown here is derived from an EMBL/GenBank/DDBJ whole genome shotgun (WGS) entry which is preliminary data.</text>
</comment>
<accession>A0A4U5WV31</accession>
<keyword evidence="5 14" id="KW-0812">Transmembrane</keyword>
<proteinExistence type="inferred from homology"/>
<feature type="domain" description="Copper resistance protein D" evidence="17">
    <location>
        <begin position="316"/>
        <end position="390"/>
    </location>
</feature>
<organism evidence="18 19">
    <name type="scientific">Streptomyces galbus</name>
    <dbReference type="NCBI Taxonomy" id="33898"/>
    <lineage>
        <taxon>Bacteria</taxon>
        <taxon>Bacillati</taxon>
        <taxon>Actinomycetota</taxon>
        <taxon>Actinomycetes</taxon>
        <taxon>Kitasatosporales</taxon>
        <taxon>Streptomycetaceae</taxon>
        <taxon>Streptomyces</taxon>
    </lineage>
</organism>
<feature type="signal peptide" evidence="15">
    <location>
        <begin position="1"/>
        <end position="22"/>
    </location>
</feature>
<evidence type="ECO:0000256" key="2">
    <source>
        <dbReference type="ARBA" id="ARBA00004651"/>
    </source>
</evidence>
<keyword evidence="6" id="KW-0479">Metal-binding</keyword>
<dbReference type="InterPro" id="IPR032694">
    <property type="entry name" value="CopC/D"/>
</dbReference>
<keyword evidence="8" id="KW-0574">Periplasm</keyword>
<evidence type="ECO:0000256" key="10">
    <source>
        <dbReference type="ARBA" id="ARBA00023008"/>
    </source>
</evidence>
<evidence type="ECO:0000259" key="17">
    <source>
        <dbReference type="Pfam" id="PF05425"/>
    </source>
</evidence>
<sequence length="607" mass="62244">MLLGTFLLLLLLPGANPASAHAALRATGPADGSVVPTAPRSVTLTFTESVGLLDDSFRVLDPSGHRVATGDAEHAGGHADTARISLPAGLDRGTFTVAWRVVSADSHPVSGAFTFSVGAPSATAAPVPTGPTEDPLTGFLYGTARGAAYLAAALLIGTAAFVAVCRPTRARPLRGLLRTGGWGLAGATVLLLVLRAPYETGDAPSAALDPDALGRTLTGRPGWALLARLVLLAASALLLTRAARRDRPSRTHLALGTVLAVGLALTWAAAEHASAGIQVPLAMTSAVVHLLAMAAWLGGLTALLVLLRHATPPLTTVTRFSRLAKLSVTALVVTGVYQSWRGLGTLAALTDTSYGRLLLAKLAAVTALLTAADWSRRWVAERAGAAAPAERTTELRVPERVGASPTATPAAGGPAGRPTLGDDAPDGRTERLPAGGTARPEPPHDGAAHRRALRRSVLVEVLVAAVVLALTTVLTGTLPGRAEAEAEATRQAAALPATSVVMAPFSVAGHRGTVQVTLDPARTGDNAVEAVVYGADGGLAAVPELRIAFAFPAQDIGPLNADVTDRGGYWATNAVNLPLAGTWTMKVTVRVSEVDQVTVERPVRVAR</sequence>
<keyword evidence="11 14" id="KW-0472">Membrane</keyword>
<keyword evidence="9 14" id="KW-1133">Transmembrane helix</keyword>
<keyword evidence="7 15" id="KW-0732">Signal</keyword>
<evidence type="ECO:0000256" key="13">
    <source>
        <dbReference type="SAM" id="MobiDB-lite"/>
    </source>
</evidence>
<dbReference type="GO" id="GO:0005886">
    <property type="term" value="C:plasma membrane"/>
    <property type="evidence" value="ECO:0007669"/>
    <property type="project" value="UniProtKB-SubCell"/>
</dbReference>
<keyword evidence="4" id="KW-1003">Cell membrane</keyword>
<gene>
    <name evidence="18" type="ORF">E4U92_29840</name>
</gene>
<dbReference type="InterPro" id="IPR014755">
    <property type="entry name" value="Cu-Rt/internalin_Ig-like"/>
</dbReference>
<dbReference type="Gene3D" id="2.60.40.1220">
    <property type="match status" value="1"/>
</dbReference>
<evidence type="ECO:0000256" key="7">
    <source>
        <dbReference type="ARBA" id="ARBA00022729"/>
    </source>
</evidence>
<dbReference type="Pfam" id="PF04234">
    <property type="entry name" value="CopC"/>
    <property type="match status" value="1"/>
</dbReference>
<feature type="domain" description="CopC" evidence="16">
    <location>
        <begin position="21"/>
        <end position="117"/>
    </location>
</feature>
<dbReference type="InterPro" id="IPR008457">
    <property type="entry name" value="Cu-R_CopD_dom"/>
</dbReference>
<dbReference type="GO" id="GO:0006825">
    <property type="term" value="P:copper ion transport"/>
    <property type="evidence" value="ECO:0007669"/>
    <property type="project" value="InterPro"/>
</dbReference>
<evidence type="ECO:0000256" key="11">
    <source>
        <dbReference type="ARBA" id="ARBA00023136"/>
    </source>
</evidence>
<feature type="chain" id="PRO_5020368198" description="Protein YobA" evidence="15">
    <location>
        <begin position="23"/>
        <end position="607"/>
    </location>
</feature>
<feature type="transmembrane region" description="Helical" evidence="14">
    <location>
        <begin position="457"/>
        <end position="478"/>
    </location>
</feature>
<dbReference type="GO" id="GO:0046688">
    <property type="term" value="P:response to copper ion"/>
    <property type="evidence" value="ECO:0007669"/>
    <property type="project" value="InterPro"/>
</dbReference>
<evidence type="ECO:0000256" key="3">
    <source>
        <dbReference type="ARBA" id="ARBA00010509"/>
    </source>
</evidence>
<dbReference type="SUPFAM" id="SSF81296">
    <property type="entry name" value="E set domains"/>
    <property type="match status" value="1"/>
</dbReference>
<feature type="compositionally biased region" description="Low complexity" evidence="13">
    <location>
        <begin position="402"/>
        <end position="421"/>
    </location>
</feature>
<keyword evidence="10" id="KW-0186">Copper</keyword>
<evidence type="ECO:0000256" key="6">
    <source>
        <dbReference type="ARBA" id="ARBA00022723"/>
    </source>
</evidence>
<dbReference type="InterPro" id="IPR007348">
    <property type="entry name" value="CopC_dom"/>
</dbReference>
<dbReference type="EMBL" id="SZPR01000027">
    <property type="protein sequence ID" value="TKT06080.1"/>
    <property type="molecule type" value="Genomic_DNA"/>
</dbReference>
<dbReference type="FunFam" id="2.60.40.1220:FF:000001">
    <property type="entry name" value="CopC domain-containing protein YobA"/>
    <property type="match status" value="1"/>
</dbReference>
<feature type="transmembrane region" description="Helical" evidence="14">
    <location>
        <begin position="222"/>
        <end position="240"/>
    </location>
</feature>
<name>A0A4U5WV31_STRGB</name>
<dbReference type="AlphaFoldDB" id="A0A4U5WV31"/>
<evidence type="ECO:0000313" key="19">
    <source>
        <dbReference type="Proteomes" id="UP000308632"/>
    </source>
</evidence>
<dbReference type="PANTHER" id="PTHR34820:SF4">
    <property type="entry name" value="INNER MEMBRANE PROTEIN YEBZ"/>
    <property type="match status" value="1"/>
</dbReference>
<evidence type="ECO:0000256" key="8">
    <source>
        <dbReference type="ARBA" id="ARBA00022764"/>
    </source>
</evidence>
<evidence type="ECO:0000256" key="9">
    <source>
        <dbReference type="ARBA" id="ARBA00022989"/>
    </source>
</evidence>
<evidence type="ECO:0000256" key="4">
    <source>
        <dbReference type="ARBA" id="ARBA00022475"/>
    </source>
</evidence>
<feature type="transmembrane region" description="Helical" evidence="14">
    <location>
        <begin position="176"/>
        <end position="194"/>
    </location>
</feature>
<dbReference type="Proteomes" id="UP000308632">
    <property type="component" value="Unassembled WGS sequence"/>
</dbReference>
<dbReference type="GO" id="GO:0042597">
    <property type="term" value="C:periplasmic space"/>
    <property type="evidence" value="ECO:0007669"/>
    <property type="project" value="UniProtKB-SubCell"/>
</dbReference>
<dbReference type="InterPro" id="IPR014756">
    <property type="entry name" value="Ig_E-set"/>
</dbReference>
<evidence type="ECO:0000256" key="1">
    <source>
        <dbReference type="ARBA" id="ARBA00004418"/>
    </source>
</evidence>
<evidence type="ECO:0000313" key="18">
    <source>
        <dbReference type="EMBL" id="TKT06080.1"/>
    </source>
</evidence>
<evidence type="ECO:0000259" key="16">
    <source>
        <dbReference type="Pfam" id="PF04234"/>
    </source>
</evidence>
<dbReference type="PANTHER" id="PTHR34820">
    <property type="entry name" value="INNER MEMBRANE PROTEIN YEBZ"/>
    <property type="match status" value="1"/>
</dbReference>
<feature type="region of interest" description="Disordered" evidence="13">
    <location>
        <begin position="389"/>
        <end position="449"/>
    </location>
</feature>
<comment type="subcellular location">
    <subcellularLocation>
        <location evidence="2">Cell membrane</location>
        <topology evidence="2">Multi-pass membrane protein</topology>
    </subcellularLocation>
    <subcellularLocation>
        <location evidence="1">Periplasm</location>
    </subcellularLocation>
</comment>
<evidence type="ECO:0000256" key="14">
    <source>
        <dbReference type="SAM" id="Phobius"/>
    </source>
</evidence>
<comment type="similarity">
    <text evidence="3">Belongs to the CopC family.</text>
</comment>
<feature type="transmembrane region" description="Helical" evidence="14">
    <location>
        <begin position="252"/>
        <end position="270"/>
    </location>
</feature>
<reference evidence="18 19" key="1">
    <citation type="submission" date="2019-04" db="EMBL/GenBank/DDBJ databases">
        <title>Streptomyces lasaliensis sp.nov., an Actinomycete isolated from soil which produces the polyether antibiotic lasalocid.</title>
        <authorList>
            <person name="Erwin G."/>
            <person name="Haber C."/>
        </authorList>
    </citation>
    <scope>NUCLEOTIDE SEQUENCE [LARGE SCALE GENOMIC DNA]</scope>
    <source>
        <strain evidence="18 19">DSM 40089</strain>
    </source>
</reference>
<dbReference type="Pfam" id="PF05425">
    <property type="entry name" value="CopD"/>
    <property type="match status" value="1"/>
</dbReference>
<dbReference type="GO" id="GO:0005507">
    <property type="term" value="F:copper ion binding"/>
    <property type="evidence" value="ECO:0007669"/>
    <property type="project" value="InterPro"/>
</dbReference>
<evidence type="ECO:0000256" key="5">
    <source>
        <dbReference type="ARBA" id="ARBA00022692"/>
    </source>
</evidence>
<evidence type="ECO:0000256" key="15">
    <source>
        <dbReference type="SAM" id="SignalP"/>
    </source>
</evidence>
<feature type="transmembrane region" description="Helical" evidence="14">
    <location>
        <begin position="146"/>
        <end position="164"/>
    </location>
</feature>
<feature type="transmembrane region" description="Helical" evidence="14">
    <location>
        <begin position="290"/>
        <end position="311"/>
    </location>
</feature>
<dbReference type="RefSeq" id="WP_137303603.1">
    <property type="nucleotide sequence ID" value="NZ_BMVD01000006.1"/>
</dbReference>
<evidence type="ECO:0000256" key="12">
    <source>
        <dbReference type="ARBA" id="ARBA00070395"/>
    </source>
</evidence>